<evidence type="ECO:0000259" key="1">
    <source>
        <dbReference type="PROSITE" id="PS50041"/>
    </source>
</evidence>
<dbReference type="Gene3D" id="3.10.100.10">
    <property type="entry name" value="Mannose-Binding Protein A, subunit A"/>
    <property type="match status" value="1"/>
</dbReference>
<dbReference type="PROSITE" id="PS50041">
    <property type="entry name" value="C_TYPE_LECTIN_2"/>
    <property type="match status" value="1"/>
</dbReference>
<keyword evidence="3" id="KW-1185">Reference proteome</keyword>
<evidence type="ECO:0000313" key="3">
    <source>
        <dbReference type="Proteomes" id="UP000828390"/>
    </source>
</evidence>
<name>A0A9D4MEA4_DREPO</name>
<proteinExistence type="predicted"/>
<gene>
    <name evidence="2" type="ORF">DPMN_039271</name>
</gene>
<dbReference type="Pfam" id="PF00059">
    <property type="entry name" value="Lectin_C"/>
    <property type="match status" value="1"/>
</dbReference>
<reference evidence="2" key="2">
    <citation type="submission" date="2020-11" db="EMBL/GenBank/DDBJ databases">
        <authorList>
            <person name="McCartney M.A."/>
            <person name="Auch B."/>
            <person name="Kono T."/>
            <person name="Mallez S."/>
            <person name="Becker A."/>
            <person name="Gohl D.M."/>
            <person name="Silverstein K.A.T."/>
            <person name="Koren S."/>
            <person name="Bechman K.B."/>
            <person name="Herman A."/>
            <person name="Abrahante J.E."/>
            <person name="Garbe J."/>
        </authorList>
    </citation>
    <scope>NUCLEOTIDE SEQUENCE</scope>
    <source>
        <strain evidence="2">Duluth1</strain>
        <tissue evidence="2">Whole animal</tissue>
    </source>
</reference>
<evidence type="ECO:0000313" key="2">
    <source>
        <dbReference type="EMBL" id="KAH3875992.1"/>
    </source>
</evidence>
<dbReference type="InterPro" id="IPR016187">
    <property type="entry name" value="CTDL_fold"/>
</dbReference>
<sequence length="69" mass="8087">MENFFKKKMVFHVRDLGGHLVEIETFAEENFLSTDTVRKGVPFWIGASDLLNENDWQWIRSHTSLSDTD</sequence>
<protein>
    <recommendedName>
        <fullName evidence="1">C-type lectin domain-containing protein</fullName>
    </recommendedName>
</protein>
<dbReference type="Proteomes" id="UP000828390">
    <property type="component" value="Unassembled WGS sequence"/>
</dbReference>
<dbReference type="AlphaFoldDB" id="A0A9D4MEA4"/>
<comment type="caution">
    <text evidence="2">The sequence shown here is derived from an EMBL/GenBank/DDBJ whole genome shotgun (WGS) entry which is preliminary data.</text>
</comment>
<dbReference type="EMBL" id="JAIWYP010000002">
    <property type="protein sequence ID" value="KAH3875992.1"/>
    <property type="molecule type" value="Genomic_DNA"/>
</dbReference>
<accession>A0A9D4MEA4</accession>
<dbReference type="InterPro" id="IPR016186">
    <property type="entry name" value="C-type_lectin-like/link_sf"/>
</dbReference>
<dbReference type="InterPro" id="IPR001304">
    <property type="entry name" value="C-type_lectin-like"/>
</dbReference>
<organism evidence="2 3">
    <name type="scientific">Dreissena polymorpha</name>
    <name type="common">Zebra mussel</name>
    <name type="synonym">Mytilus polymorpha</name>
    <dbReference type="NCBI Taxonomy" id="45954"/>
    <lineage>
        <taxon>Eukaryota</taxon>
        <taxon>Metazoa</taxon>
        <taxon>Spiralia</taxon>
        <taxon>Lophotrochozoa</taxon>
        <taxon>Mollusca</taxon>
        <taxon>Bivalvia</taxon>
        <taxon>Autobranchia</taxon>
        <taxon>Heteroconchia</taxon>
        <taxon>Euheterodonta</taxon>
        <taxon>Imparidentia</taxon>
        <taxon>Neoheterodontei</taxon>
        <taxon>Myida</taxon>
        <taxon>Dreissenoidea</taxon>
        <taxon>Dreissenidae</taxon>
        <taxon>Dreissena</taxon>
    </lineage>
</organism>
<reference evidence="2" key="1">
    <citation type="journal article" date="2019" name="bioRxiv">
        <title>The Genome of the Zebra Mussel, Dreissena polymorpha: A Resource for Invasive Species Research.</title>
        <authorList>
            <person name="McCartney M.A."/>
            <person name="Auch B."/>
            <person name="Kono T."/>
            <person name="Mallez S."/>
            <person name="Zhang Y."/>
            <person name="Obille A."/>
            <person name="Becker A."/>
            <person name="Abrahante J.E."/>
            <person name="Garbe J."/>
            <person name="Badalamenti J.P."/>
            <person name="Herman A."/>
            <person name="Mangelson H."/>
            <person name="Liachko I."/>
            <person name="Sullivan S."/>
            <person name="Sone E.D."/>
            <person name="Koren S."/>
            <person name="Silverstein K.A.T."/>
            <person name="Beckman K.B."/>
            <person name="Gohl D.M."/>
        </authorList>
    </citation>
    <scope>NUCLEOTIDE SEQUENCE</scope>
    <source>
        <strain evidence="2">Duluth1</strain>
        <tissue evidence="2">Whole animal</tissue>
    </source>
</reference>
<feature type="domain" description="C-type lectin" evidence="1">
    <location>
        <begin position="17"/>
        <end position="69"/>
    </location>
</feature>
<dbReference type="SUPFAM" id="SSF56436">
    <property type="entry name" value="C-type lectin-like"/>
    <property type="match status" value="1"/>
</dbReference>